<dbReference type="GO" id="GO:2000280">
    <property type="term" value="P:regulation of root development"/>
    <property type="evidence" value="ECO:0000318"/>
    <property type="project" value="GO_Central"/>
</dbReference>
<evidence type="ECO:0000256" key="1">
    <source>
        <dbReference type="SAM" id="MobiDB-lite"/>
    </source>
</evidence>
<evidence type="ECO:0000313" key="3">
    <source>
        <dbReference type="EnsemblPlants" id="KEH17315"/>
    </source>
</evidence>
<evidence type="ECO:0000313" key="4">
    <source>
        <dbReference type="Proteomes" id="UP000002051"/>
    </source>
</evidence>
<dbReference type="GO" id="GO:1901371">
    <property type="term" value="P:regulation of leaf morphogenesis"/>
    <property type="evidence" value="ECO:0000318"/>
    <property type="project" value="GO_Central"/>
</dbReference>
<dbReference type="GO" id="GO:1902025">
    <property type="term" value="P:nitrate import"/>
    <property type="evidence" value="ECO:0000318"/>
    <property type="project" value="GO_Central"/>
</dbReference>
<feature type="compositionally biased region" description="Polar residues" evidence="1">
    <location>
        <begin position="62"/>
        <end position="72"/>
    </location>
</feature>
<feature type="region of interest" description="Disordered" evidence="1">
    <location>
        <begin position="1"/>
        <end position="50"/>
    </location>
</feature>
<dbReference type="GO" id="GO:0005179">
    <property type="term" value="F:hormone activity"/>
    <property type="evidence" value="ECO:0000318"/>
    <property type="project" value="GO_Central"/>
</dbReference>
<organism evidence="2 4">
    <name type="scientific">Medicago truncatula</name>
    <name type="common">Barrel medic</name>
    <name type="synonym">Medicago tribuloides</name>
    <dbReference type="NCBI Taxonomy" id="3880"/>
    <lineage>
        <taxon>Eukaryota</taxon>
        <taxon>Viridiplantae</taxon>
        <taxon>Streptophyta</taxon>
        <taxon>Embryophyta</taxon>
        <taxon>Tracheophyta</taxon>
        <taxon>Spermatophyta</taxon>
        <taxon>Magnoliopsida</taxon>
        <taxon>eudicotyledons</taxon>
        <taxon>Gunneridae</taxon>
        <taxon>Pentapetalae</taxon>
        <taxon>rosids</taxon>
        <taxon>fabids</taxon>
        <taxon>Fabales</taxon>
        <taxon>Fabaceae</taxon>
        <taxon>Papilionoideae</taxon>
        <taxon>50 kb inversion clade</taxon>
        <taxon>NPAAA clade</taxon>
        <taxon>Hologalegina</taxon>
        <taxon>IRL clade</taxon>
        <taxon>Trifolieae</taxon>
        <taxon>Medicago</taxon>
    </lineage>
</organism>
<feature type="region of interest" description="Disordered" evidence="1">
    <location>
        <begin position="62"/>
        <end position="168"/>
    </location>
</feature>
<feature type="compositionally biased region" description="Basic and acidic residues" evidence="1">
    <location>
        <begin position="73"/>
        <end position="85"/>
    </location>
</feature>
<dbReference type="GO" id="GO:0005576">
    <property type="term" value="C:extracellular region"/>
    <property type="evidence" value="ECO:0000318"/>
    <property type="project" value="GO_Central"/>
</dbReference>
<reference evidence="3" key="3">
    <citation type="submission" date="2015-06" db="UniProtKB">
        <authorList>
            <consortium name="EnsemblPlants"/>
        </authorList>
    </citation>
    <scope>IDENTIFICATION</scope>
    <source>
        <strain evidence="3">cv. Jemalong A17</strain>
    </source>
</reference>
<dbReference type="EMBL" id="KL402749">
    <property type="protein sequence ID" value="KEH17315.1"/>
    <property type="molecule type" value="Genomic_DNA"/>
</dbReference>
<dbReference type="AlphaFoldDB" id="A0A072TUU2"/>
<feature type="compositionally biased region" description="Basic and acidic residues" evidence="1">
    <location>
        <begin position="124"/>
        <end position="136"/>
    </location>
</feature>
<reference evidence="2 4" key="1">
    <citation type="journal article" date="2011" name="Nature">
        <title>The Medicago genome provides insight into the evolution of rhizobial symbioses.</title>
        <authorList>
            <person name="Young N.D."/>
            <person name="Debelle F."/>
            <person name="Oldroyd G.E."/>
            <person name="Geurts R."/>
            <person name="Cannon S.B."/>
            <person name="Udvardi M.K."/>
            <person name="Benedito V.A."/>
            <person name="Mayer K.F."/>
            <person name="Gouzy J."/>
            <person name="Schoof H."/>
            <person name="Van de Peer Y."/>
            <person name="Proost S."/>
            <person name="Cook D.R."/>
            <person name="Meyers B.C."/>
            <person name="Spannagl M."/>
            <person name="Cheung F."/>
            <person name="De Mita S."/>
            <person name="Krishnakumar V."/>
            <person name="Gundlach H."/>
            <person name="Zhou S."/>
            <person name="Mudge J."/>
            <person name="Bharti A.K."/>
            <person name="Murray J.D."/>
            <person name="Naoumkina M.A."/>
            <person name="Rosen B."/>
            <person name="Silverstein K.A."/>
            <person name="Tang H."/>
            <person name="Rombauts S."/>
            <person name="Zhao P.X."/>
            <person name="Zhou P."/>
            <person name="Barbe V."/>
            <person name="Bardou P."/>
            <person name="Bechner M."/>
            <person name="Bellec A."/>
            <person name="Berger A."/>
            <person name="Berges H."/>
            <person name="Bidwell S."/>
            <person name="Bisseling T."/>
            <person name="Choisne N."/>
            <person name="Couloux A."/>
            <person name="Denny R."/>
            <person name="Deshpande S."/>
            <person name="Dai X."/>
            <person name="Doyle J.J."/>
            <person name="Dudez A.M."/>
            <person name="Farmer A.D."/>
            <person name="Fouteau S."/>
            <person name="Franken C."/>
            <person name="Gibelin C."/>
            <person name="Gish J."/>
            <person name="Goldstein S."/>
            <person name="Gonzalez A.J."/>
            <person name="Green P.J."/>
            <person name="Hallab A."/>
            <person name="Hartog M."/>
            <person name="Hua A."/>
            <person name="Humphray S.J."/>
            <person name="Jeong D.H."/>
            <person name="Jing Y."/>
            <person name="Jocker A."/>
            <person name="Kenton S.M."/>
            <person name="Kim D.J."/>
            <person name="Klee K."/>
            <person name="Lai H."/>
            <person name="Lang C."/>
            <person name="Lin S."/>
            <person name="Macmil S.L."/>
            <person name="Magdelenat G."/>
            <person name="Matthews L."/>
            <person name="McCorrison J."/>
            <person name="Monaghan E.L."/>
            <person name="Mun J.H."/>
            <person name="Najar F.Z."/>
            <person name="Nicholson C."/>
            <person name="Noirot C."/>
            <person name="O'Bleness M."/>
            <person name="Paule C.R."/>
            <person name="Poulain J."/>
            <person name="Prion F."/>
            <person name="Qin B."/>
            <person name="Qu C."/>
            <person name="Retzel E.F."/>
            <person name="Riddle C."/>
            <person name="Sallet E."/>
            <person name="Samain S."/>
            <person name="Samson N."/>
            <person name="Sanders I."/>
            <person name="Saurat O."/>
            <person name="Scarpelli C."/>
            <person name="Schiex T."/>
            <person name="Segurens B."/>
            <person name="Severin A.J."/>
            <person name="Sherrier D.J."/>
            <person name="Shi R."/>
            <person name="Sims S."/>
            <person name="Singer S.R."/>
            <person name="Sinharoy S."/>
            <person name="Sterck L."/>
            <person name="Viollet A."/>
            <person name="Wang B.B."/>
            <person name="Wang K."/>
            <person name="Wang M."/>
            <person name="Wang X."/>
            <person name="Warfsmann J."/>
            <person name="Weissenbach J."/>
            <person name="White D.D."/>
            <person name="White J.D."/>
            <person name="Wiley G.B."/>
            <person name="Wincker P."/>
            <person name="Xing Y."/>
            <person name="Yang L."/>
            <person name="Yao Z."/>
            <person name="Ying F."/>
            <person name="Zhai J."/>
            <person name="Zhou L."/>
            <person name="Zuber A."/>
            <person name="Denarie J."/>
            <person name="Dixon R.A."/>
            <person name="May G.D."/>
            <person name="Schwartz D.C."/>
            <person name="Rogers J."/>
            <person name="Quetier F."/>
            <person name="Town C.D."/>
            <person name="Roe B.A."/>
        </authorList>
    </citation>
    <scope>NUCLEOTIDE SEQUENCE [LARGE SCALE GENOMIC DNA]</scope>
    <source>
        <strain evidence="2">A17</strain>
        <strain evidence="3 4">cv. Jemalong A17</strain>
    </source>
</reference>
<name>A0A072TUU2_MEDTR</name>
<dbReference type="Proteomes" id="UP000002051">
    <property type="component" value="Unassembled WGS sequence"/>
</dbReference>
<reference evidence="2 4" key="2">
    <citation type="journal article" date="2014" name="BMC Genomics">
        <title>An improved genome release (version Mt4.0) for the model legume Medicago truncatula.</title>
        <authorList>
            <person name="Tang H."/>
            <person name="Krishnakumar V."/>
            <person name="Bidwell S."/>
            <person name="Rosen B."/>
            <person name="Chan A."/>
            <person name="Zhou S."/>
            <person name="Gentzbittel L."/>
            <person name="Childs K.L."/>
            <person name="Yandell M."/>
            <person name="Gundlach H."/>
            <person name="Mayer K.F."/>
            <person name="Schwartz D.C."/>
            <person name="Town C.D."/>
        </authorList>
    </citation>
    <scope>GENOME REANNOTATION</scope>
    <source>
        <strain evidence="2">A17</strain>
        <strain evidence="3 4">cv. Jemalong A17</strain>
    </source>
</reference>
<gene>
    <name evidence="2" type="ORF">MTR_0024s0240</name>
</gene>
<sequence>MEASRLVNNIHPQPPSLDHTYSINDSNKSGDDVFRPTSSRPSNGGIGHKPHARAIPIVLLQSPQTPSLNHKYSINDDNKDGDDFFHPTSSGPSNGGIGHKPHARDIPIVLLQSSQPPSLNHKYSIIDDNKDGDDVFRPTSSGPSNGGIGHKPSARAIPSDGNSQKHHH</sequence>
<evidence type="ECO:0000313" key="2">
    <source>
        <dbReference type="EMBL" id="KEH17315.1"/>
    </source>
</evidence>
<proteinExistence type="predicted"/>
<accession>A0A072TUU2</accession>
<keyword evidence="4" id="KW-1185">Reference proteome</keyword>
<protein>
    <submittedName>
        <fullName evidence="2 3">Uncharacterized protein</fullName>
    </submittedName>
</protein>
<dbReference type="HOGENOM" id="CLU_1588936_0_0_1"/>
<dbReference type="EnsemblPlants" id="KEH17315">
    <property type="protein sequence ID" value="KEH17315"/>
    <property type="gene ID" value="MTR_0024s0240"/>
</dbReference>
<feature type="compositionally biased region" description="Polar residues" evidence="1">
    <location>
        <begin position="1"/>
        <end position="11"/>
    </location>
</feature>